<keyword evidence="1" id="KW-1133">Transmembrane helix</keyword>
<feature type="transmembrane region" description="Helical" evidence="1">
    <location>
        <begin position="6"/>
        <end position="23"/>
    </location>
</feature>
<keyword evidence="3" id="KW-1185">Reference proteome</keyword>
<keyword evidence="1" id="KW-0812">Transmembrane</keyword>
<feature type="transmembrane region" description="Helical" evidence="1">
    <location>
        <begin position="266"/>
        <end position="288"/>
    </location>
</feature>
<dbReference type="EMBL" id="JANIPJ010000005">
    <property type="protein sequence ID" value="MCR2804122.1"/>
    <property type="molecule type" value="Genomic_DNA"/>
</dbReference>
<sequence>MAKWKLVIGVLLAIILLTVFWLYHHRSEAVYNRIIQEDGYELSLVREGISAEFFLKPEWIPEREGEENRLDLVISKQGDTDIVLEMVAKREKDFYIQLNLVPHPNRKAGQLLSTSIIEGGTFSTGNFQSWQLTNSKGTEMLKGQFGTGSGPGNLSNIFIDDTFRDKFANGAQVRFSGYYLYGYRQLPTYYASALLSIFYIVIVIAGLVMLYRQREEQEKGLAWKLIGYHLLGGFTFAFNAVRLPLGFAVYWLFFRKSNTNRDIKRKAAVFGLLLALLQWVTPGIVGALDLNGKSAVIHRVSIEELGHDGIWKMIAAQLRISDQAKVNRYEAVVSSGGQPQSFYLHLVDWDTQGRYIHIEANYDGSEHTVKTGHYFTDEWQQFPGTIPADYFFNKVQSLQLANLKPYGGEYKQVKLELQQYGGWVSYAIRDAHTFGVDEEGAYEIKKEQLPVQGIWMTACGLPEATHPARGCENFAHYLFDIEGGSLRDT</sequence>
<dbReference type="RefSeq" id="WP_257444945.1">
    <property type="nucleotide sequence ID" value="NZ_JANIPJ010000005.1"/>
</dbReference>
<feature type="transmembrane region" description="Helical" evidence="1">
    <location>
        <begin position="189"/>
        <end position="211"/>
    </location>
</feature>
<name>A0A9X2MQ03_9BACL</name>
<dbReference type="AlphaFoldDB" id="A0A9X2MQ03"/>
<gene>
    <name evidence="2" type="ORF">NQZ67_09550</name>
</gene>
<evidence type="ECO:0000313" key="2">
    <source>
        <dbReference type="EMBL" id="MCR2804122.1"/>
    </source>
</evidence>
<protein>
    <submittedName>
        <fullName evidence="2">Uncharacterized protein</fullName>
    </submittedName>
</protein>
<accession>A0A9X2MQ03</accession>
<feature type="transmembrane region" description="Helical" evidence="1">
    <location>
        <begin position="231"/>
        <end position="254"/>
    </location>
</feature>
<proteinExistence type="predicted"/>
<comment type="caution">
    <text evidence="2">The sequence shown here is derived from an EMBL/GenBank/DDBJ whole genome shotgun (WGS) entry which is preliminary data.</text>
</comment>
<evidence type="ECO:0000313" key="3">
    <source>
        <dbReference type="Proteomes" id="UP001141950"/>
    </source>
</evidence>
<organism evidence="2 3">
    <name type="scientific">Paenibacillus soyae</name>
    <dbReference type="NCBI Taxonomy" id="2969249"/>
    <lineage>
        <taxon>Bacteria</taxon>
        <taxon>Bacillati</taxon>
        <taxon>Bacillota</taxon>
        <taxon>Bacilli</taxon>
        <taxon>Bacillales</taxon>
        <taxon>Paenibacillaceae</taxon>
        <taxon>Paenibacillus</taxon>
    </lineage>
</organism>
<dbReference type="Proteomes" id="UP001141950">
    <property type="component" value="Unassembled WGS sequence"/>
</dbReference>
<reference evidence="2" key="1">
    <citation type="submission" date="2022-08" db="EMBL/GenBank/DDBJ databases">
        <title>The genomic sequence of strain Paenibacillus sp. SCIV0701.</title>
        <authorList>
            <person name="Zhao H."/>
        </authorList>
    </citation>
    <scope>NUCLEOTIDE SEQUENCE</scope>
    <source>
        <strain evidence="2">SCIV0701</strain>
    </source>
</reference>
<evidence type="ECO:0000256" key="1">
    <source>
        <dbReference type="SAM" id="Phobius"/>
    </source>
</evidence>
<keyword evidence="1" id="KW-0472">Membrane</keyword>